<gene>
    <name evidence="5" type="ORF">NE237_017733</name>
</gene>
<dbReference type="FunFam" id="3.40.50.300:FF:001091">
    <property type="entry name" value="Probable disease resistance protein At1g61300"/>
    <property type="match status" value="1"/>
</dbReference>
<dbReference type="InterPro" id="IPR032675">
    <property type="entry name" value="LRR_dom_sf"/>
</dbReference>
<feature type="domain" description="Disease resistance R13L4/SHOC-2-like LRR" evidence="4">
    <location>
        <begin position="606"/>
        <end position="889"/>
    </location>
</feature>
<protein>
    <submittedName>
        <fullName evidence="5">Uncharacterized protein</fullName>
    </submittedName>
</protein>
<dbReference type="PRINTS" id="PR00364">
    <property type="entry name" value="DISEASERSIST"/>
</dbReference>
<keyword evidence="2" id="KW-0611">Plant defense</keyword>
<dbReference type="InterPro" id="IPR042197">
    <property type="entry name" value="Apaf_helical"/>
</dbReference>
<keyword evidence="1" id="KW-0677">Repeat</keyword>
<evidence type="ECO:0000313" key="6">
    <source>
        <dbReference type="Proteomes" id="UP001141806"/>
    </source>
</evidence>
<dbReference type="InterPro" id="IPR027417">
    <property type="entry name" value="P-loop_NTPase"/>
</dbReference>
<dbReference type="SUPFAM" id="SSF52058">
    <property type="entry name" value="L domain-like"/>
    <property type="match status" value="1"/>
</dbReference>
<dbReference type="Proteomes" id="UP001141806">
    <property type="component" value="Unassembled WGS sequence"/>
</dbReference>
<sequence>MASVVLSLIDEFAYLVKQVRFLLPYVEDAAWPMFDEFSVIQSSLKHAEENAEEQKLVEDLMGIVHDAKAVIVNHAYRWIESRRRKTLFKRYAFCRRPSQRYLVSEIHKWRGYLDAEIHQLLEKVAKLQRKTSHENQNMGVGEELSHHGKQLLDWMRCSDDYDEIEDDNIIGLKQDIKLLKTRLLDDKKNHLSVISVFGIQGIGKTVLTWEVYKSSDVVNHFACKAWVCVSSMGNDIGEILKTIGKKVGLPEEEMIDGHEGLQFKLCEFLKDKRYLIVIDDVPGTKVWNELKVAFHNGENGSRILLTTRDMEIACLADSDGIPHRLWVLSAADSWELFTRGAPWQIRTAASPSSISHAMKLCIPPQLDAVGRKMVKKCKGIPLLIVGLADIVSRRPPNVNEWLSVLHGADMCLIGDKAHRWFNISGFLDKMISSHVKQGLPYLRGLFPIEIEIPARRFSQSWAAEGLFFGQKYGEDMEEVVTDDCLQQLLHFDIIKTIKVSSNGNAKTCSIPQGLPTPKVLRTNNARNSSRDDHRCVWFHHYPESTSKPDTTHSHLSDSQQQQQLQTGSANSYKTLCSFWCFNFPGGYEPGQQVGRFLERCISEGGLRFLGVLDLEGVYKPSIPEAIGELINLRYLGLRDTDLDTLPSNVGKLLKLQTLDTKRTFVHYYPRSIKKLKKLQHLHLNEGHSTEVVSWLGHLSDLRTLSGVVVVDELDLVKDGRLCRLTNLRKLRFTCQLNPNRKELVDHWFEGLEHLQTLKVRSIDDKNQLATIGDLEFVTKSQELTNLYLLGRLVQVGLKFPESLTTLTLSGSELTEDPMPTLERLPKLQFLRLLSKSFKGQNMVCSSGGFVQLRVLRIWKLEELQNLKMEEEAMPNLEVLELRFCHRLTEFSRVPKTLTELKLTKMPEEFTQKFVHHKGVVLIV</sequence>
<reference evidence="5" key="1">
    <citation type="journal article" date="2023" name="Plant J.">
        <title>The genome of the king protea, Protea cynaroides.</title>
        <authorList>
            <person name="Chang J."/>
            <person name="Duong T.A."/>
            <person name="Schoeman C."/>
            <person name="Ma X."/>
            <person name="Roodt D."/>
            <person name="Barker N."/>
            <person name="Li Z."/>
            <person name="Van de Peer Y."/>
            <person name="Mizrachi E."/>
        </authorList>
    </citation>
    <scope>NUCLEOTIDE SEQUENCE</scope>
    <source>
        <tissue evidence="5">Young leaves</tissue>
    </source>
</reference>
<evidence type="ECO:0000256" key="1">
    <source>
        <dbReference type="ARBA" id="ARBA00022737"/>
    </source>
</evidence>
<dbReference type="GO" id="GO:0043531">
    <property type="term" value="F:ADP binding"/>
    <property type="evidence" value="ECO:0007669"/>
    <property type="project" value="InterPro"/>
</dbReference>
<dbReference type="EMBL" id="JAMYWD010000007">
    <property type="protein sequence ID" value="KAJ4965884.1"/>
    <property type="molecule type" value="Genomic_DNA"/>
</dbReference>
<comment type="caution">
    <text evidence="5">The sequence shown here is derived from an EMBL/GenBank/DDBJ whole genome shotgun (WGS) entry which is preliminary data.</text>
</comment>
<dbReference type="Gene3D" id="1.10.8.430">
    <property type="entry name" value="Helical domain of apoptotic protease-activating factors"/>
    <property type="match status" value="1"/>
</dbReference>
<dbReference type="Pfam" id="PF23598">
    <property type="entry name" value="LRR_14"/>
    <property type="match status" value="1"/>
</dbReference>
<dbReference type="OrthoDB" id="611536at2759"/>
<evidence type="ECO:0000259" key="4">
    <source>
        <dbReference type="Pfam" id="PF23598"/>
    </source>
</evidence>
<dbReference type="PANTHER" id="PTHR36766">
    <property type="entry name" value="PLANT BROAD-SPECTRUM MILDEW RESISTANCE PROTEIN RPW8"/>
    <property type="match status" value="1"/>
</dbReference>
<dbReference type="InterPro" id="IPR055414">
    <property type="entry name" value="LRR_R13L4/SHOC2-like"/>
</dbReference>
<evidence type="ECO:0000256" key="2">
    <source>
        <dbReference type="ARBA" id="ARBA00022821"/>
    </source>
</evidence>
<feature type="domain" description="NB-ARC" evidence="3">
    <location>
        <begin position="174"/>
        <end position="339"/>
    </location>
</feature>
<dbReference type="GO" id="GO:0006952">
    <property type="term" value="P:defense response"/>
    <property type="evidence" value="ECO:0007669"/>
    <property type="project" value="UniProtKB-KW"/>
</dbReference>
<organism evidence="5 6">
    <name type="scientific">Protea cynaroides</name>
    <dbReference type="NCBI Taxonomy" id="273540"/>
    <lineage>
        <taxon>Eukaryota</taxon>
        <taxon>Viridiplantae</taxon>
        <taxon>Streptophyta</taxon>
        <taxon>Embryophyta</taxon>
        <taxon>Tracheophyta</taxon>
        <taxon>Spermatophyta</taxon>
        <taxon>Magnoliopsida</taxon>
        <taxon>Proteales</taxon>
        <taxon>Proteaceae</taxon>
        <taxon>Protea</taxon>
    </lineage>
</organism>
<keyword evidence="6" id="KW-1185">Reference proteome</keyword>
<accession>A0A9Q0K8K0</accession>
<dbReference type="InterPro" id="IPR002182">
    <property type="entry name" value="NB-ARC"/>
</dbReference>
<dbReference type="AlphaFoldDB" id="A0A9Q0K8K0"/>
<dbReference type="SUPFAM" id="SSF52540">
    <property type="entry name" value="P-loop containing nucleoside triphosphate hydrolases"/>
    <property type="match status" value="1"/>
</dbReference>
<dbReference type="Gene3D" id="3.80.10.10">
    <property type="entry name" value="Ribonuclease Inhibitor"/>
    <property type="match status" value="2"/>
</dbReference>
<name>A0A9Q0K8K0_9MAGN</name>
<evidence type="ECO:0000313" key="5">
    <source>
        <dbReference type="EMBL" id="KAJ4965884.1"/>
    </source>
</evidence>
<dbReference type="PANTHER" id="PTHR36766:SF70">
    <property type="entry name" value="DISEASE RESISTANCE PROTEIN RGA4"/>
    <property type="match status" value="1"/>
</dbReference>
<dbReference type="Gene3D" id="3.40.50.300">
    <property type="entry name" value="P-loop containing nucleotide triphosphate hydrolases"/>
    <property type="match status" value="1"/>
</dbReference>
<proteinExistence type="predicted"/>
<evidence type="ECO:0000259" key="3">
    <source>
        <dbReference type="Pfam" id="PF00931"/>
    </source>
</evidence>
<dbReference type="Pfam" id="PF00931">
    <property type="entry name" value="NB-ARC"/>
    <property type="match status" value="1"/>
</dbReference>